<proteinExistence type="predicted"/>
<dbReference type="EMBL" id="GBRH01256257">
    <property type="protein sequence ID" value="JAD41638.1"/>
    <property type="molecule type" value="Transcribed_RNA"/>
</dbReference>
<sequence>MARNLCVHYHNREVCTGKKIGKRYYRHSSSIMEVEYNSKR</sequence>
<protein>
    <submittedName>
        <fullName evidence="1">Uncharacterized protein</fullName>
    </submittedName>
</protein>
<reference evidence="1" key="2">
    <citation type="journal article" date="2015" name="Data Brief">
        <title>Shoot transcriptome of the giant reed, Arundo donax.</title>
        <authorList>
            <person name="Barrero R.A."/>
            <person name="Guerrero F.D."/>
            <person name="Moolhuijzen P."/>
            <person name="Goolsby J.A."/>
            <person name="Tidwell J."/>
            <person name="Bellgard S.E."/>
            <person name="Bellgard M.I."/>
        </authorList>
    </citation>
    <scope>NUCLEOTIDE SEQUENCE</scope>
    <source>
        <tissue evidence="1">Shoot tissue taken approximately 20 cm above the soil surface</tissue>
    </source>
</reference>
<evidence type="ECO:0000313" key="1">
    <source>
        <dbReference type="EMBL" id="JAD41638.1"/>
    </source>
</evidence>
<organism evidence="1">
    <name type="scientific">Arundo donax</name>
    <name type="common">Giant reed</name>
    <name type="synonym">Donax arundinaceus</name>
    <dbReference type="NCBI Taxonomy" id="35708"/>
    <lineage>
        <taxon>Eukaryota</taxon>
        <taxon>Viridiplantae</taxon>
        <taxon>Streptophyta</taxon>
        <taxon>Embryophyta</taxon>
        <taxon>Tracheophyta</taxon>
        <taxon>Spermatophyta</taxon>
        <taxon>Magnoliopsida</taxon>
        <taxon>Liliopsida</taxon>
        <taxon>Poales</taxon>
        <taxon>Poaceae</taxon>
        <taxon>PACMAD clade</taxon>
        <taxon>Arundinoideae</taxon>
        <taxon>Arundineae</taxon>
        <taxon>Arundo</taxon>
    </lineage>
</organism>
<name>A0A0A8ZVE4_ARUDO</name>
<dbReference type="AlphaFoldDB" id="A0A0A8ZVE4"/>
<accession>A0A0A8ZVE4</accession>
<reference evidence="1" key="1">
    <citation type="submission" date="2014-09" db="EMBL/GenBank/DDBJ databases">
        <authorList>
            <person name="Magalhaes I.L.F."/>
            <person name="Oliveira U."/>
            <person name="Santos F.R."/>
            <person name="Vidigal T.H.D.A."/>
            <person name="Brescovit A.D."/>
            <person name="Santos A.J."/>
        </authorList>
    </citation>
    <scope>NUCLEOTIDE SEQUENCE</scope>
    <source>
        <tissue evidence="1">Shoot tissue taken approximately 20 cm above the soil surface</tissue>
    </source>
</reference>